<reference evidence="9" key="1">
    <citation type="journal article" date="2014" name="Genome Announc.">
        <title>Draft Genome Sequences of Marine Flavobacterium Nonlabens Strains NR17, NR24, NR27, NR32, NR33, and Ara13.</title>
        <authorList>
            <person name="Nakanishi M."/>
            <person name="Meirelles P."/>
            <person name="Suzuki R."/>
            <person name="Takatani N."/>
            <person name="Mino S."/>
            <person name="Suda W."/>
            <person name="Oshima K."/>
            <person name="Hattori M."/>
            <person name="Ohkuma M."/>
            <person name="Hosokawa M."/>
            <person name="Miyashita K."/>
            <person name="Thompson F.L."/>
            <person name="Niwa A."/>
            <person name="Sawabe T."/>
            <person name="Sawabe T."/>
        </authorList>
    </citation>
    <scope>NUCLEOTIDE SEQUENCE [LARGE SCALE GENOMIC DNA]</scope>
    <source>
        <strain evidence="9">JCM 19294</strain>
    </source>
</reference>
<dbReference type="Gene3D" id="1.10.760.10">
    <property type="entry name" value="Cytochrome c-like domain"/>
    <property type="match status" value="2"/>
</dbReference>
<dbReference type="PANTHER" id="PTHR30600:SF10">
    <property type="entry name" value="BLL6722 PROTEIN"/>
    <property type="match status" value="1"/>
</dbReference>
<evidence type="ECO:0000256" key="5">
    <source>
        <dbReference type="ARBA" id="ARBA00023002"/>
    </source>
</evidence>
<protein>
    <submittedName>
        <fullName evidence="9">Methylamine utilization protein MauG</fullName>
    </submittedName>
</protein>
<evidence type="ECO:0000256" key="6">
    <source>
        <dbReference type="ARBA" id="ARBA00023004"/>
    </source>
</evidence>
<comment type="subcellular location">
    <subcellularLocation>
        <location evidence="1">Cell envelope</location>
    </subcellularLocation>
</comment>
<dbReference type="EMBL" id="BBML01000003">
    <property type="protein sequence ID" value="GAK96705.1"/>
    <property type="molecule type" value="Genomic_DNA"/>
</dbReference>
<dbReference type="InterPro" id="IPR051395">
    <property type="entry name" value="Cytochrome_c_Peroxidase/MauG"/>
</dbReference>
<keyword evidence="5" id="KW-0560">Oxidoreductase</keyword>
<gene>
    <name evidence="9" type="ORF">JCM19294_1014</name>
</gene>
<keyword evidence="10" id="KW-1185">Reference proteome</keyword>
<evidence type="ECO:0000259" key="8">
    <source>
        <dbReference type="PROSITE" id="PS51007"/>
    </source>
</evidence>
<dbReference type="PROSITE" id="PS51007">
    <property type="entry name" value="CYTC"/>
    <property type="match status" value="2"/>
</dbReference>
<evidence type="ECO:0000256" key="1">
    <source>
        <dbReference type="ARBA" id="ARBA00004196"/>
    </source>
</evidence>
<proteinExistence type="predicted"/>
<comment type="caution">
    <text evidence="9">The sequence shown here is derived from an EMBL/GenBank/DDBJ whole genome shotgun (WGS) entry which is preliminary data.</text>
</comment>
<accession>A0A090Q102</accession>
<keyword evidence="3 7" id="KW-0479">Metal-binding</keyword>
<dbReference type="SUPFAM" id="SSF46626">
    <property type="entry name" value="Cytochrome c"/>
    <property type="match status" value="2"/>
</dbReference>
<evidence type="ECO:0000256" key="2">
    <source>
        <dbReference type="ARBA" id="ARBA00022617"/>
    </source>
</evidence>
<dbReference type="InterPro" id="IPR004852">
    <property type="entry name" value="Di-haem_cyt_c_peroxidsae"/>
</dbReference>
<dbReference type="RefSeq" id="WP_201770716.1">
    <property type="nucleotide sequence ID" value="NZ_BBML01000003.1"/>
</dbReference>
<keyword evidence="4" id="KW-0732">Signal</keyword>
<organism evidence="9 10">
    <name type="scientific">Nonlabens tegetincola</name>
    <dbReference type="NCBI Taxonomy" id="323273"/>
    <lineage>
        <taxon>Bacteria</taxon>
        <taxon>Pseudomonadati</taxon>
        <taxon>Bacteroidota</taxon>
        <taxon>Flavobacteriia</taxon>
        <taxon>Flavobacteriales</taxon>
        <taxon>Flavobacteriaceae</taxon>
        <taxon>Nonlabens</taxon>
    </lineage>
</organism>
<dbReference type="GO" id="GO:0030313">
    <property type="term" value="C:cell envelope"/>
    <property type="evidence" value="ECO:0007669"/>
    <property type="project" value="UniProtKB-SubCell"/>
</dbReference>
<dbReference type="Proteomes" id="UP000029221">
    <property type="component" value="Unassembled WGS sequence"/>
</dbReference>
<dbReference type="GO" id="GO:0009055">
    <property type="term" value="F:electron transfer activity"/>
    <property type="evidence" value="ECO:0007669"/>
    <property type="project" value="InterPro"/>
</dbReference>
<dbReference type="GO" id="GO:0046872">
    <property type="term" value="F:metal ion binding"/>
    <property type="evidence" value="ECO:0007669"/>
    <property type="project" value="UniProtKB-KW"/>
</dbReference>
<keyword evidence="6 7" id="KW-0408">Iron</keyword>
<dbReference type="InterPro" id="IPR009056">
    <property type="entry name" value="Cyt_c-like_dom"/>
</dbReference>
<evidence type="ECO:0000256" key="3">
    <source>
        <dbReference type="ARBA" id="ARBA00022723"/>
    </source>
</evidence>
<evidence type="ECO:0000256" key="7">
    <source>
        <dbReference type="PROSITE-ProRule" id="PRU00433"/>
    </source>
</evidence>
<dbReference type="eggNOG" id="COG1858">
    <property type="taxonomic scope" value="Bacteria"/>
</dbReference>
<feature type="domain" description="Cytochrome c" evidence="8">
    <location>
        <begin position="294"/>
        <end position="404"/>
    </location>
</feature>
<dbReference type="InterPro" id="IPR038352">
    <property type="entry name" value="Imelysin_sf"/>
</dbReference>
<sequence>MASLILLNYACKQPQEYSQISTTKHWEELESTYKKELIENRDLLDSISETKDIKVMRDLFKVSRQNFKSLEPVLSFHDKQVYASLNAPNILKVEEEDATDIKELNPLSFQSLEENIFGENPDLILAQKTAHHMSNKMDALARNADFSHYQTYHVLWMVRNQILRTTTTGITGYDSPVLQNSLEDAVSAFAKAEYLINLVLTKHPNESLAKEWENAFTANNNYLKKHSFSSFDRYHYIRNHSDPMLKLWAQTVKELTIHFPLEMAVSNEAEALFSNELLNLNHFAGYLVDTLTQEKIELGKKLFNEKGFSSNGAISCATCHVDKLAFTDGLAKSKDQKRNSPSLTYVAYQNNFFYDKRSGSLEGQIINVVENETEFHTDVSKLLQVVKQNEDYLKSITTLYPDQPLNESTVRRSIADYLRSLNSWDSKWDRNLRGEESSLTSSEINGFNLFMGKAQCATCHFAPVFNGTIPPDFTETEIEHLGTPATIENTNATIDEDLGVYEVYQTESRKHFFKTPSLRNVEITSPYMHNGVYSTLEQVIDFYNRGGGYGIGITDQEYQTLPPDPLDLTKQEQTDLINFLKTLTDQRYESNVDQSIY</sequence>
<keyword evidence="2 7" id="KW-0349">Heme</keyword>
<evidence type="ECO:0000313" key="9">
    <source>
        <dbReference type="EMBL" id="GAK96705.1"/>
    </source>
</evidence>
<dbReference type="GO" id="GO:0020037">
    <property type="term" value="F:heme binding"/>
    <property type="evidence" value="ECO:0007669"/>
    <property type="project" value="InterPro"/>
</dbReference>
<dbReference type="AlphaFoldDB" id="A0A090Q102"/>
<feature type="domain" description="Cytochrome c" evidence="8">
    <location>
        <begin position="441"/>
        <end position="584"/>
    </location>
</feature>
<evidence type="ECO:0000256" key="4">
    <source>
        <dbReference type="ARBA" id="ARBA00022729"/>
    </source>
</evidence>
<evidence type="ECO:0000313" key="10">
    <source>
        <dbReference type="Proteomes" id="UP000029221"/>
    </source>
</evidence>
<dbReference type="Pfam" id="PF03150">
    <property type="entry name" value="CCP_MauG"/>
    <property type="match status" value="1"/>
</dbReference>
<dbReference type="GO" id="GO:0004130">
    <property type="term" value="F:cytochrome-c peroxidase activity"/>
    <property type="evidence" value="ECO:0007669"/>
    <property type="project" value="TreeGrafter"/>
</dbReference>
<dbReference type="PANTHER" id="PTHR30600">
    <property type="entry name" value="CYTOCHROME C PEROXIDASE-RELATED"/>
    <property type="match status" value="1"/>
</dbReference>
<dbReference type="InterPro" id="IPR036909">
    <property type="entry name" value="Cyt_c-like_dom_sf"/>
</dbReference>
<dbReference type="Gene3D" id="1.20.1420.20">
    <property type="entry name" value="M75 peptidase, HXXE motif"/>
    <property type="match status" value="1"/>
</dbReference>
<name>A0A090Q102_9FLAO</name>